<dbReference type="CDD" id="cd00452">
    <property type="entry name" value="KDPG_aldolase"/>
    <property type="match status" value="1"/>
</dbReference>
<evidence type="ECO:0000313" key="8">
    <source>
        <dbReference type="EMBL" id="MFG6271978.1"/>
    </source>
</evidence>
<comment type="pathway">
    <text evidence="2">Carbohydrate acid metabolism; 2-dehydro-3-deoxy-D-gluconate degradation; D-glyceraldehyde 3-phosphate and pyruvate from 2-dehydro-3-deoxy-D-gluconate: step 2/2.</text>
</comment>
<dbReference type="PROSITE" id="PS00159">
    <property type="entry name" value="ALDOLASE_KDPG_KHG_1"/>
    <property type="match status" value="1"/>
</dbReference>
<evidence type="ECO:0000256" key="4">
    <source>
        <dbReference type="ARBA" id="ARBA00011233"/>
    </source>
</evidence>
<evidence type="ECO:0000256" key="3">
    <source>
        <dbReference type="ARBA" id="ARBA00006906"/>
    </source>
</evidence>
<gene>
    <name evidence="8" type="primary">eda</name>
    <name evidence="8" type="ORF">ACGTZG_02110</name>
</gene>
<evidence type="ECO:0000256" key="1">
    <source>
        <dbReference type="ARBA" id="ARBA00000654"/>
    </source>
</evidence>
<dbReference type="InterPro" id="IPR013785">
    <property type="entry name" value="Aldolase_TIM"/>
</dbReference>
<dbReference type="PANTHER" id="PTHR30246">
    <property type="entry name" value="2-KETO-3-DEOXY-6-PHOSPHOGLUCONATE ALDOLASE"/>
    <property type="match status" value="1"/>
</dbReference>
<evidence type="ECO:0000256" key="2">
    <source>
        <dbReference type="ARBA" id="ARBA00004736"/>
    </source>
</evidence>
<dbReference type="RefSeq" id="WP_236699625.1">
    <property type="nucleotide sequence ID" value="NZ_CP011940.1"/>
</dbReference>
<dbReference type="PANTHER" id="PTHR30246:SF1">
    <property type="entry name" value="2-DEHYDRO-3-DEOXY-6-PHOSPHOGALACTONATE ALDOLASE-RELATED"/>
    <property type="match status" value="1"/>
</dbReference>
<evidence type="ECO:0000256" key="6">
    <source>
        <dbReference type="ARBA" id="ARBA00023239"/>
    </source>
</evidence>
<name>A0ABW7DKT9_9FIRM</name>
<accession>A0ABW7DKT9</accession>
<comment type="caution">
    <text evidence="8">The sequence shown here is derived from an EMBL/GenBank/DDBJ whole genome shotgun (WGS) entry which is preliminary data.</text>
</comment>
<dbReference type="Proteomes" id="UP001605989">
    <property type="component" value="Unassembled WGS sequence"/>
</dbReference>
<comment type="similarity">
    <text evidence="3">Belongs to the KHG/KDPG aldolase family.</text>
</comment>
<evidence type="ECO:0000313" key="9">
    <source>
        <dbReference type="Proteomes" id="UP001605989"/>
    </source>
</evidence>
<proteinExistence type="inferred from homology"/>
<dbReference type="InterPro" id="IPR000887">
    <property type="entry name" value="Aldlse_KDPG_KHG"/>
</dbReference>
<sequence>MISENMKMMFDIGLVPLVVIDDAADAVSFGQALVDGGVPVAEVTFRTDACLDAIRAMRQHVPGLLVGAGTVHNVAQADAAVKAGAEFIVTPAFNPAVTQWCIDNHVDIVPGTVSPADIEAANGMGIEVCKFFPAAAYGGVKTLKALAGPFRDMKFLPTGGVNLENMTEYLDLSNVAAVGGSFMTPSDMVRNKDWAGITATCRQAVHNLLGFEICHTGIHCKTQAEAEDVTDRLCALLDQEKITIPGVSYFVGTVVEVCYQTLPGEKGHIGIDTRDMERAMAYYKHRGVEYADNGLFYDDQGRVRLAYFKELYHGFSVHLRRKPVAK</sequence>
<dbReference type="SUPFAM" id="SSF51569">
    <property type="entry name" value="Aldolase"/>
    <property type="match status" value="1"/>
</dbReference>
<dbReference type="NCBIfam" id="TIGR01182">
    <property type="entry name" value="eda"/>
    <property type="match status" value="1"/>
</dbReference>
<dbReference type="Pfam" id="PF01081">
    <property type="entry name" value="Aldolase"/>
    <property type="match status" value="1"/>
</dbReference>
<evidence type="ECO:0000256" key="7">
    <source>
        <dbReference type="ARBA" id="ARBA00023277"/>
    </source>
</evidence>
<protein>
    <recommendedName>
        <fullName evidence="5">2-dehydro-3-deoxy-phosphogluconate aldolase</fullName>
        <ecNumber evidence="5">4.1.2.14</ecNumber>
    </recommendedName>
</protein>
<comment type="catalytic activity">
    <reaction evidence="1">
        <text>2-dehydro-3-deoxy-6-phospho-D-gluconate = D-glyceraldehyde 3-phosphate + pyruvate</text>
        <dbReference type="Rhea" id="RHEA:17089"/>
        <dbReference type="ChEBI" id="CHEBI:15361"/>
        <dbReference type="ChEBI" id="CHEBI:57569"/>
        <dbReference type="ChEBI" id="CHEBI:59776"/>
        <dbReference type="EC" id="4.1.2.14"/>
    </reaction>
</comment>
<dbReference type="EMBL" id="JBIEKR010000002">
    <property type="protein sequence ID" value="MFG6271978.1"/>
    <property type="molecule type" value="Genomic_DNA"/>
</dbReference>
<comment type="subunit">
    <text evidence="4">Homotrimer.</text>
</comment>
<reference evidence="8 9" key="1">
    <citation type="submission" date="2024-10" db="EMBL/GenBank/DDBJ databases">
        <authorList>
            <person name="Sang B.-I."/>
            <person name="Prabhaharan D."/>
        </authorList>
    </citation>
    <scope>NUCLEOTIDE SEQUENCE [LARGE SCALE GENOMIC DNA]</scope>
    <source>
        <strain evidence="8 9">MH</strain>
    </source>
</reference>
<dbReference type="NCBIfam" id="NF004325">
    <property type="entry name" value="PRK05718.1"/>
    <property type="match status" value="1"/>
</dbReference>
<dbReference type="GO" id="GO:0008700">
    <property type="term" value="F:(R,S)-4-hydroxy-2-oxoglutarate aldolase activity"/>
    <property type="evidence" value="ECO:0007669"/>
    <property type="project" value="UniProtKB-EC"/>
</dbReference>
<dbReference type="Gene3D" id="3.20.20.70">
    <property type="entry name" value="Aldolase class I"/>
    <property type="match status" value="1"/>
</dbReference>
<keyword evidence="7" id="KW-0119">Carbohydrate metabolism</keyword>
<keyword evidence="9" id="KW-1185">Reference proteome</keyword>
<dbReference type="GO" id="GO:0008675">
    <property type="term" value="F:2-dehydro-3-deoxy-phosphogluconate aldolase activity"/>
    <property type="evidence" value="ECO:0007669"/>
    <property type="project" value="UniProtKB-EC"/>
</dbReference>
<organism evidence="8 9">
    <name type="scientific">Megasphaera hexanoica</name>
    <dbReference type="NCBI Taxonomy" id="1675036"/>
    <lineage>
        <taxon>Bacteria</taxon>
        <taxon>Bacillati</taxon>
        <taxon>Bacillota</taxon>
        <taxon>Negativicutes</taxon>
        <taxon>Veillonellales</taxon>
        <taxon>Veillonellaceae</taxon>
        <taxon>Megasphaera</taxon>
    </lineage>
</organism>
<keyword evidence="6 8" id="KW-0456">Lyase</keyword>
<dbReference type="EC" id="4.1.2.14" evidence="5"/>
<dbReference type="InterPro" id="IPR031337">
    <property type="entry name" value="KDPG/KHG_AS_1"/>
</dbReference>
<evidence type="ECO:0000256" key="5">
    <source>
        <dbReference type="ARBA" id="ARBA00013063"/>
    </source>
</evidence>